<dbReference type="InterPro" id="IPR029044">
    <property type="entry name" value="Nucleotide-diphossugar_trans"/>
</dbReference>
<evidence type="ECO:0000256" key="1">
    <source>
        <dbReference type="ARBA" id="ARBA00004236"/>
    </source>
</evidence>
<organism evidence="12 13">
    <name type="scientific">Clostridium tanneri</name>
    <dbReference type="NCBI Taxonomy" id="3037988"/>
    <lineage>
        <taxon>Bacteria</taxon>
        <taxon>Bacillati</taxon>
        <taxon>Bacillota</taxon>
        <taxon>Clostridia</taxon>
        <taxon>Eubacteriales</taxon>
        <taxon>Clostridiaceae</taxon>
        <taxon>Clostridium</taxon>
    </lineage>
</organism>
<reference evidence="12 13" key="1">
    <citation type="submission" date="2023-04" db="EMBL/GenBank/DDBJ databases">
        <title>Clostridium tannerae sp. nov., isolated from the fecal material of an alpaca.</title>
        <authorList>
            <person name="Miller S."/>
            <person name="Hendry M."/>
            <person name="King J."/>
            <person name="Sankaranarayanan K."/>
            <person name="Lawson P.A."/>
        </authorList>
    </citation>
    <scope>NUCLEOTIDE SEQUENCE [LARGE SCALE GENOMIC DNA]</scope>
    <source>
        <strain evidence="12 13">A1-XYC3</strain>
    </source>
</reference>
<dbReference type="PANTHER" id="PTHR43646:SF2">
    <property type="entry name" value="GLYCOSYLTRANSFERASE 2-LIKE DOMAIN-CONTAINING PROTEIN"/>
    <property type="match status" value="1"/>
</dbReference>
<keyword evidence="3" id="KW-0328">Glycosyltransferase</keyword>
<comment type="subcellular location">
    <subcellularLocation>
        <location evidence="1">Cell membrane</location>
    </subcellularLocation>
</comment>
<proteinExistence type="inferred from homology"/>
<dbReference type="SUPFAM" id="SSF53448">
    <property type="entry name" value="Nucleotide-diphospho-sugar transferases"/>
    <property type="match status" value="1"/>
</dbReference>
<dbReference type="Gene3D" id="3.90.550.10">
    <property type="entry name" value="Spore Coat Polysaccharide Biosynthesis Protein SpsA, Chain A"/>
    <property type="match status" value="1"/>
</dbReference>
<evidence type="ECO:0000256" key="9">
    <source>
        <dbReference type="ARBA" id="ARBA00038120"/>
    </source>
</evidence>
<keyword evidence="5" id="KW-0125">Carotenoid biosynthesis</keyword>
<evidence type="ECO:0000256" key="4">
    <source>
        <dbReference type="ARBA" id="ARBA00022679"/>
    </source>
</evidence>
<evidence type="ECO:0000256" key="10">
    <source>
        <dbReference type="ARBA" id="ARBA00040345"/>
    </source>
</evidence>
<comment type="similarity">
    <text evidence="9">Belongs to the glycosyltransferase 2 family. CrtQ subfamily.</text>
</comment>
<dbReference type="PANTHER" id="PTHR43646">
    <property type="entry name" value="GLYCOSYLTRANSFERASE"/>
    <property type="match status" value="1"/>
</dbReference>
<keyword evidence="13" id="KW-1185">Reference proteome</keyword>
<keyword evidence="6" id="KW-0472">Membrane</keyword>
<sequence length="224" mass="25580">MVSIIIPVLNEEKNIVNFLQSLDKLQGHKELIVVDGYSEDNTAVLASQFAKVVLSKRGRAFQMNEGAKVAKGNILWFLHSDSIVKDISILAIEELIGNRAIAGGFPIYFYDYKTLFMKYIWKTSNLRAGIFNIFYGDQGIFVRKDIFMKVGGYPEIEIMEDIELSLKLKKLGKLTMAKYPIGTSGRRFKKGGPLRTHLLMHKLRILYMLGVSPKQLNKLYREVR</sequence>
<dbReference type="InterPro" id="IPR001173">
    <property type="entry name" value="Glyco_trans_2-like"/>
</dbReference>
<protein>
    <recommendedName>
        <fullName evidence="10">4,4'-diaponeurosporenoate glycosyltransferase</fullName>
    </recommendedName>
</protein>
<accession>A0ABU4JQI5</accession>
<dbReference type="RefSeq" id="WP_318796910.1">
    <property type="nucleotide sequence ID" value="NZ_JARUJP010000003.1"/>
</dbReference>
<dbReference type="EMBL" id="JARUJP010000003">
    <property type="protein sequence ID" value="MDW8800397.1"/>
    <property type="molecule type" value="Genomic_DNA"/>
</dbReference>
<dbReference type="Pfam" id="PF00535">
    <property type="entry name" value="Glycos_transf_2"/>
    <property type="match status" value="1"/>
</dbReference>
<evidence type="ECO:0000256" key="7">
    <source>
        <dbReference type="ARBA" id="ARBA00037281"/>
    </source>
</evidence>
<evidence type="ECO:0000256" key="3">
    <source>
        <dbReference type="ARBA" id="ARBA00022676"/>
    </source>
</evidence>
<evidence type="ECO:0000256" key="5">
    <source>
        <dbReference type="ARBA" id="ARBA00022746"/>
    </source>
</evidence>
<evidence type="ECO:0000256" key="2">
    <source>
        <dbReference type="ARBA" id="ARBA00022475"/>
    </source>
</evidence>
<gene>
    <name evidence="12" type="ORF">P8V03_04430</name>
</gene>
<evidence type="ECO:0000256" key="6">
    <source>
        <dbReference type="ARBA" id="ARBA00023136"/>
    </source>
</evidence>
<keyword evidence="2" id="KW-1003">Cell membrane</keyword>
<dbReference type="Proteomes" id="UP001281656">
    <property type="component" value="Unassembled WGS sequence"/>
</dbReference>
<comment type="pathway">
    <text evidence="8">Carotenoid biosynthesis; staphyloxanthin biosynthesis; staphyloxanthin from farnesyl diphosphate: step 4/5.</text>
</comment>
<name>A0ABU4JQI5_9CLOT</name>
<evidence type="ECO:0000259" key="11">
    <source>
        <dbReference type="Pfam" id="PF00535"/>
    </source>
</evidence>
<keyword evidence="4" id="KW-0808">Transferase</keyword>
<evidence type="ECO:0000313" key="12">
    <source>
        <dbReference type="EMBL" id="MDW8800397.1"/>
    </source>
</evidence>
<evidence type="ECO:0000313" key="13">
    <source>
        <dbReference type="Proteomes" id="UP001281656"/>
    </source>
</evidence>
<evidence type="ECO:0000256" key="8">
    <source>
        <dbReference type="ARBA" id="ARBA00037904"/>
    </source>
</evidence>
<dbReference type="CDD" id="cd02522">
    <property type="entry name" value="GT_2_like_a"/>
    <property type="match status" value="1"/>
</dbReference>
<dbReference type="NCBIfam" id="TIGR04283">
    <property type="entry name" value="glyco_like_mftF"/>
    <property type="match status" value="1"/>
</dbReference>
<dbReference type="InterPro" id="IPR026461">
    <property type="entry name" value="Trfase_2_rSAM/seldom_assoc"/>
</dbReference>
<comment type="function">
    <text evidence="7">Catalyzes the glycosylation of 4,4'-diaponeurosporenoate, i.e. the esterification of glucose at the C1'' position with the carboxyl group of 4,4'-diaponeurosporenic acid, to form glycosyl-4,4'-diaponeurosporenoate. This is a step in the biosynthesis of staphyloxanthin, an orange pigment present in most staphylococci strains.</text>
</comment>
<feature type="domain" description="Glycosyltransferase 2-like" evidence="11">
    <location>
        <begin position="3"/>
        <end position="132"/>
    </location>
</feature>
<comment type="caution">
    <text evidence="12">The sequence shown here is derived from an EMBL/GenBank/DDBJ whole genome shotgun (WGS) entry which is preliminary data.</text>
</comment>